<dbReference type="AlphaFoldDB" id="A0A1H4IN03"/>
<keyword evidence="1" id="KW-0175">Coiled coil</keyword>
<proteinExistence type="predicted"/>
<keyword evidence="5" id="KW-1185">Reference proteome</keyword>
<dbReference type="RefSeq" id="WP_091178737.1">
    <property type="nucleotide sequence ID" value="NZ_FNRY01000001.1"/>
</dbReference>
<feature type="region of interest" description="Disordered" evidence="2">
    <location>
        <begin position="1"/>
        <end position="24"/>
    </location>
</feature>
<protein>
    <submittedName>
        <fullName evidence="4">Cell division protein FtsB</fullName>
    </submittedName>
</protein>
<dbReference type="InterPro" id="IPR007060">
    <property type="entry name" value="FtsL/DivIC"/>
</dbReference>
<evidence type="ECO:0000313" key="4">
    <source>
        <dbReference type="EMBL" id="SEB35437.1"/>
    </source>
</evidence>
<sequence length="186" mass="20699">MARRPRRPPGAARPPAEQRAVADDSERKRWLGGIHFSGFSLMMMALIVLGVVVLAPNLKALVEQRQEIAQLQRDVADQKDDVTDLQKERERWNDPSYVKTQARERFFYVSPGEISFIVINDLDETFLPDTTEPVSDELTQTKVDWASSLLTSVLTSAFTPVEGSDAKTSPQPSDTPSPTPTATDTK</sequence>
<dbReference type="GO" id="GO:0051301">
    <property type="term" value="P:cell division"/>
    <property type="evidence" value="ECO:0007669"/>
    <property type="project" value="UniProtKB-KW"/>
</dbReference>
<keyword evidence="3" id="KW-1133">Transmembrane helix</keyword>
<evidence type="ECO:0000313" key="5">
    <source>
        <dbReference type="Proteomes" id="UP000199183"/>
    </source>
</evidence>
<dbReference type="Proteomes" id="UP000199183">
    <property type="component" value="Unassembled WGS sequence"/>
</dbReference>
<feature type="region of interest" description="Disordered" evidence="2">
    <location>
        <begin position="160"/>
        <end position="186"/>
    </location>
</feature>
<dbReference type="EMBL" id="FNRY01000001">
    <property type="protein sequence ID" value="SEB35437.1"/>
    <property type="molecule type" value="Genomic_DNA"/>
</dbReference>
<evidence type="ECO:0000256" key="1">
    <source>
        <dbReference type="SAM" id="Coils"/>
    </source>
</evidence>
<name>A0A1H4IN03_9MICO</name>
<keyword evidence="3" id="KW-0812">Transmembrane</keyword>
<dbReference type="OrthoDB" id="5187715at2"/>
<reference evidence="4 5" key="1">
    <citation type="submission" date="2016-10" db="EMBL/GenBank/DDBJ databases">
        <authorList>
            <person name="de Groot N.N."/>
        </authorList>
    </citation>
    <scope>NUCLEOTIDE SEQUENCE [LARGE SCALE GENOMIC DNA]</scope>
    <source>
        <strain evidence="4 5">DSM 21799</strain>
    </source>
</reference>
<organism evidence="4 5">
    <name type="scientific">Paramicrobacterium humi</name>
    <dbReference type="NCBI Taxonomy" id="640635"/>
    <lineage>
        <taxon>Bacteria</taxon>
        <taxon>Bacillati</taxon>
        <taxon>Actinomycetota</taxon>
        <taxon>Actinomycetes</taxon>
        <taxon>Micrococcales</taxon>
        <taxon>Microbacteriaceae</taxon>
        <taxon>Paramicrobacterium</taxon>
    </lineage>
</organism>
<dbReference type="STRING" id="640635.SAMN04489806_0071"/>
<evidence type="ECO:0000256" key="2">
    <source>
        <dbReference type="SAM" id="MobiDB-lite"/>
    </source>
</evidence>
<dbReference type="Pfam" id="PF04977">
    <property type="entry name" value="DivIC"/>
    <property type="match status" value="1"/>
</dbReference>
<evidence type="ECO:0000256" key="3">
    <source>
        <dbReference type="SAM" id="Phobius"/>
    </source>
</evidence>
<keyword evidence="3" id="KW-0472">Membrane</keyword>
<feature type="transmembrane region" description="Helical" evidence="3">
    <location>
        <begin position="34"/>
        <end position="55"/>
    </location>
</feature>
<feature type="coiled-coil region" evidence="1">
    <location>
        <begin position="61"/>
        <end position="88"/>
    </location>
</feature>
<feature type="compositionally biased region" description="Low complexity" evidence="2">
    <location>
        <begin position="9"/>
        <end position="19"/>
    </location>
</feature>
<keyword evidence="4" id="KW-0132">Cell division</keyword>
<accession>A0A1H4IN03</accession>
<keyword evidence="4" id="KW-0131">Cell cycle</keyword>
<gene>
    <name evidence="4" type="ORF">SAMN04489806_0071</name>
</gene>